<reference evidence="8 9" key="1">
    <citation type="submission" date="2014-03" db="EMBL/GenBank/DDBJ databases">
        <title>Genome of Paenirhodobacter enshiensis DW2-9.</title>
        <authorList>
            <person name="Wang D."/>
            <person name="Wang G."/>
        </authorList>
    </citation>
    <scope>NUCLEOTIDE SEQUENCE [LARGE SCALE GENOMIC DNA]</scope>
    <source>
        <strain evidence="8 9">DW2-9</strain>
    </source>
</reference>
<dbReference type="RefSeq" id="WP_036636401.1">
    <property type="nucleotide sequence ID" value="NZ_JFZB01000009.1"/>
</dbReference>
<proteinExistence type="inferred from homology"/>
<evidence type="ECO:0000313" key="9">
    <source>
        <dbReference type="Proteomes" id="UP000028824"/>
    </source>
</evidence>
<dbReference type="AlphaFoldDB" id="A0A086XZJ5"/>
<evidence type="ECO:0000256" key="4">
    <source>
        <dbReference type="ARBA" id="ARBA00022692"/>
    </source>
</evidence>
<dbReference type="GO" id="GO:0005886">
    <property type="term" value="C:plasma membrane"/>
    <property type="evidence" value="ECO:0007669"/>
    <property type="project" value="UniProtKB-SubCell"/>
</dbReference>
<evidence type="ECO:0000313" key="8">
    <source>
        <dbReference type="EMBL" id="KFI27445.1"/>
    </source>
</evidence>
<organism evidence="8 9">
    <name type="scientific">Paenirhodobacter enshiensis</name>
    <dbReference type="NCBI Taxonomy" id="1105367"/>
    <lineage>
        <taxon>Bacteria</taxon>
        <taxon>Pseudomonadati</taxon>
        <taxon>Pseudomonadota</taxon>
        <taxon>Alphaproteobacteria</taxon>
        <taxon>Rhodobacterales</taxon>
        <taxon>Rhodobacter group</taxon>
        <taxon>Paenirhodobacter</taxon>
    </lineage>
</organism>
<feature type="transmembrane region" description="Helical" evidence="7">
    <location>
        <begin position="163"/>
        <end position="182"/>
    </location>
</feature>
<evidence type="ECO:0000256" key="1">
    <source>
        <dbReference type="ARBA" id="ARBA00004651"/>
    </source>
</evidence>
<evidence type="ECO:0000256" key="3">
    <source>
        <dbReference type="ARBA" id="ARBA00022475"/>
    </source>
</evidence>
<keyword evidence="9" id="KW-1185">Reference proteome</keyword>
<dbReference type="InterPro" id="IPR032808">
    <property type="entry name" value="DoxX"/>
</dbReference>
<evidence type="ECO:0000256" key="2">
    <source>
        <dbReference type="ARBA" id="ARBA00006679"/>
    </source>
</evidence>
<keyword evidence="3" id="KW-1003">Cell membrane</keyword>
<keyword evidence="4 7" id="KW-0812">Transmembrane</keyword>
<feature type="transmembrane region" description="Helical" evidence="7">
    <location>
        <begin position="69"/>
        <end position="87"/>
    </location>
</feature>
<feature type="transmembrane region" description="Helical" evidence="7">
    <location>
        <begin position="94"/>
        <end position="111"/>
    </location>
</feature>
<evidence type="ECO:0000256" key="7">
    <source>
        <dbReference type="SAM" id="Phobius"/>
    </source>
</evidence>
<dbReference type="PANTHER" id="PTHR33452">
    <property type="entry name" value="OXIDOREDUCTASE CATD-RELATED"/>
    <property type="match status" value="1"/>
</dbReference>
<comment type="subcellular location">
    <subcellularLocation>
        <location evidence="1">Cell membrane</location>
        <topology evidence="1">Multi-pass membrane protein</topology>
    </subcellularLocation>
</comment>
<evidence type="ECO:0000256" key="6">
    <source>
        <dbReference type="ARBA" id="ARBA00023136"/>
    </source>
</evidence>
<dbReference type="Proteomes" id="UP000028824">
    <property type="component" value="Unassembled WGS sequence"/>
</dbReference>
<comment type="caution">
    <text evidence="8">The sequence shown here is derived from an EMBL/GenBank/DDBJ whole genome shotgun (WGS) entry which is preliminary data.</text>
</comment>
<gene>
    <name evidence="8" type="ORF">CG50_15635</name>
</gene>
<dbReference type="InterPro" id="IPR051907">
    <property type="entry name" value="DoxX-like_oxidoreductase"/>
</dbReference>
<keyword evidence="6 7" id="KW-0472">Membrane</keyword>
<evidence type="ECO:0000256" key="5">
    <source>
        <dbReference type="ARBA" id="ARBA00022989"/>
    </source>
</evidence>
<protein>
    <submittedName>
        <fullName evidence="8">DoxX family protein</fullName>
    </submittedName>
</protein>
<dbReference type="Pfam" id="PF07681">
    <property type="entry name" value="DoxX"/>
    <property type="match status" value="1"/>
</dbReference>
<comment type="similarity">
    <text evidence="2">Belongs to the DoxX family.</text>
</comment>
<dbReference type="PANTHER" id="PTHR33452:SF1">
    <property type="entry name" value="INNER MEMBRANE PROTEIN YPHA-RELATED"/>
    <property type="match status" value="1"/>
</dbReference>
<dbReference type="EMBL" id="JFZB01000009">
    <property type="protein sequence ID" value="KFI27445.1"/>
    <property type="molecule type" value="Genomic_DNA"/>
</dbReference>
<name>A0A086XZJ5_9RHOB</name>
<sequence>MDEMTSSPRERLILPFMAPFYHKLAQPYGRAVFRIVIGGYLALEGWSKILAPMSSIPFAEMMGFYPGWLFSPLLSAVQFFGGLAIALGVLTRPVALANAFVLVVTLIYHYTHPYGQAFLTPEGIAFLKANAQYLTEAGQKRLLSDGGAVFLGLVQGKAELGSIFWAAGAAIIAAFGGGKVSLDRLIGKEF</sequence>
<accession>A0A086XZJ5</accession>
<dbReference type="eggNOG" id="COG2259">
    <property type="taxonomic scope" value="Bacteria"/>
</dbReference>
<keyword evidence="5 7" id="KW-1133">Transmembrane helix</keyword>
<feature type="transmembrane region" description="Helical" evidence="7">
    <location>
        <begin position="31"/>
        <end position="49"/>
    </location>
</feature>